<dbReference type="PIRSF" id="PIRSF005047">
    <property type="entry name" value="UCP005047_YshC"/>
    <property type="match status" value="1"/>
</dbReference>
<dbReference type="Proteomes" id="UP000585272">
    <property type="component" value="Unassembled WGS sequence"/>
</dbReference>
<dbReference type="CDD" id="cd00141">
    <property type="entry name" value="NT_POLXc"/>
    <property type="match status" value="1"/>
</dbReference>
<comment type="catalytic activity">
    <reaction evidence="8">
        <text>DNA(n) + a 2'-deoxyribonucleoside 5'-triphosphate = DNA(n+1) + diphosphate</text>
        <dbReference type="Rhea" id="RHEA:22508"/>
        <dbReference type="Rhea" id="RHEA-COMP:17339"/>
        <dbReference type="Rhea" id="RHEA-COMP:17340"/>
        <dbReference type="ChEBI" id="CHEBI:33019"/>
        <dbReference type="ChEBI" id="CHEBI:61560"/>
        <dbReference type="ChEBI" id="CHEBI:173112"/>
        <dbReference type="EC" id="2.7.7.7"/>
    </reaction>
</comment>
<dbReference type="InterPro" id="IPR047967">
    <property type="entry name" value="PolX_PHP"/>
</dbReference>
<feature type="domain" description="Polymerase/histidinol phosphatase N-terminal" evidence="10">
    <location>
        <begin position="353"/>
        <end position="432"/>
    </location>
</feature>
<dbReference type="Pfam" id="PF14791">
    <property type="entry name" value="DNA_pol_B_thumb"/>
    <property type="match status" value="1"/>
</dbReference>
<evidence type="ECO:0000256" key="8">
    <source>
        <dbReference type="ARBA" id="ARBA00049244"/>
    </source>
</evidence>
<dbReference type="EC" id="2.7.7.7" evidence="2"/>
<keyword evidence="7" id="KW-0239">DNA-directed DNA polymerase</keyword>
<dbReference type="GO" id="GO:0003677">
    <property type="term" value="F:DNA binding"/>
    <property type="evidence" value="ECO:0007669"/>
    <property type="project" value="InterPro"/>
</dbReference>
<dbReference type="InterPro" id="IPR003141">
    <property type="entry name" value="Pol/His_phosphatase_N"/>
</dbReference>
<keyword evidence="6" id="KW-0235">DNA replication</keyword>
<organism evidence="12 13">
    <name type="scientific">Conexibacter arvalis</name>
    <dbReference type="NCBI Taxonomy" id="912552"/>
    <lineage>
        <taxon>Bacteria</taxon>
        <taxon>Bacillati</taxon>
        <taxon>Actinomycetota</taxon>
        <taxon>Thermoleophilia</taxon>
        <taxon>Solirubrobacterales</taxon>
        <taxon>Conexibacteraceae</taxon>
        <taxon>Conexibacter</taxon>
    </lineage>
</organism>
<keyword evidence="3" id="KW-0237">DNA synthesis</keyword>
<dbReference type="InterPro" id="IPR004013">
    <property type="entry name" value="PHP_dom"/>
</dbReference>
<dbReference type="GO" id="GO:0003887">
    <property type="term" value="F:DNA-directed DNA polymerase activity"/>
    <property type="evidence" value="ECO:0007669"/>
    <property type="project" value="UniProtKB-KW"/>
</dbReference>
<evidence type="ECO:0000256" key="2">
    <source>
        <dbReference type="ARBA" id="ARBA00012417"/>
    </source>
</evidence>
<name>A0A840IA81_9ACTN</name>
<keyword evidence="13" id="KW-1185">Reference proteome</keyword>
<keyword evidence="4" id="KW-0808">Transferase</keyword>
<dbReference type="SMART" id="SM00481">
    <property type="entry name" value="POLIIIAc"/>
    <property type="match status" value="1"/>
</dbReference>
<evidence type="ECO:0000256" key="1">
    <source>
        <dbReference type="ARBA" id="ARBA00001946"/>
    </source>
</evidence>
<dbReference type="Gene3D" id="1.10.150.110">
    <property type="entry name" value="DNA polymerase beta, N-terminal domain-like"/>
    <property type="match status" value="1"/>
</dbReference>
<dbReference type="AlphaFoldDB" id="A0A840IA81"/>
<dbReference type="Pfam" id="PF02811">
    <property type="entry name" value="PHP"/>
    <property type="match status" value="1"/>
</dbReference>
<dbReference type="Pfam" id="PF14716">
    <property type="entry name" value="HHH_8"/>
    <property type="match status" value="1"/>
</dbReference>
<evidence type="ECO:0000256" key="4">
    <source>
        <dbReference type="ARBA" id="ARBA00022679"/>
    </source>
</evidence>
<feature type="domain" description="DNA-directed DNA polymerase X" evidence="11">
    <location>
        <begin position="4"/>
        <end position="326"/>
    </location>
</feature>
<evidence type="ECO:0000256" key="7">
    <source>
        <dbReference type="ARBA" id="ARBA00022932"/>
    </source>
</evidence>
<feature type="domain" description="Helix-hairpin-helix DNA-binding motif class 1" evidence="9">
    <location>
        <begin position="54"/>
        <end position="73"/>
    </location>
</feature>
<dbReference type="Pfam" id="PF14520">
    <property type="entry name" value="HHH_5"/>
    <property type="match status" value="1"/>
</dbReference>
<dbReference type="EMBL" id="JACHNU010000001">
    <property type="protein sequence ID" value="MBB4661161.1"/>
    <property type="molecule type" value="Genomic_DNA"/>
</dbReference>
<dbReference type="GO" id="GO:0005829">
    <property type="term" value="C:cytosol"/>
    <property type="evidence" value="ECO:0007669"/>
    <property type="project" value="TreeGrafter"/>
</dbReference>
<proteinExistence type="predicted"/>
<dbReference type="InterPro" id="IPR016195">
    <property type="entry name" value="Pol/histidinol_Pase-like"/>
</dbReference>
<dbReference type="InterPro" id="IPR010996">
    <property type="entry name" value="HHH_MUS81"/>
</dbReference>
<dbReference type="InterPro" id="IPR050243">
    <property type="entry name" value="PHP_phosphatase"/>
</dbReference>
<dbReference type="InterPro" id="IPR002054">
    <property type="entry name" value="DNA-dir_DNA_pol_X"/>
</dbReference>
<evidence type="ECO:0000259" key="10">
    <source>
        <dbReference type="SMART" id="SM00481"/>
    </source>
</evidence>
<evidence type="ECO:0000259" key="11">
    <source>
        <dbReference type="SMART" id="SM00483"/>
    </source>
</evidence>
<protein>
    <recommendedName>
        <fullName evidence="2">DNA-directed DNA polymerase</fullName>
        <ecNumber evidence="2">2.7.7.7</ecNumber>
    </recommendedName>
</protein>
<feature type="domain" description="Helix-hairpin-helix DNA-binding motif class 1" evidence="9">
    <location>
        <begin position="94"/>
        <end position="113"/>
    </location>
</feature>
<dbReference type="GO" id="GO:0042578">
    <property type="term" value="F:phosphoric ester hydrolase activity"/>
    <property type="evidence" value="ECO:0007669"/>
    <property type="project" value="TreeGrafter"/>
</dbReference>
<dbReference type="InterPro" id="IPR003583">
    <property type="entry name" value="Hlx-hairpin-Hlx_DNA-bd_motif"/>
</dbReference>
<dbReference type="GO" id="GO:0008270">
    <property type="term" value="F:zinc ion binding"/>
    <property type="evidence" value="ECO:0007669"/>
    <property type="project" value="TreeGrafter"/>
</dbReference>
<gene>
    <name evidence="12" type="ORF">BDZ31_000734</name>
</gene>
<dbReference type="Gene3D" id="3.30.460.10">
    <property type="entry name" value="Beta Polymerase, domain 2"/>
    <property type="match status" value="1"/>
</dbReference>
<reference evidence="12 13" key="1">
    <citation type="submission" date="2020-08" db="EMBL/GenBank/DDBJ databases">
        <title>Genomic Encyclopedia of Archaeal and Bacterial Type Strains, Phase II (KMG-II): from individual species to whole genera.</title>
        <authorList>
            <person name="Goeker M."/>
        </authorList>
    </citation>
    <scope>NUCLEOTIDE SEQUENCE [LARGE SCALE GENOMIC DNA]</scope>
    <source>
        <strain evidence="12 13">DSM 23288</strain>
    </source>
</reference>
<sequence>MADPTNAQIAAAFDELGDLYELDGAIVHRVVAYRNAAKVTRDASVSVAALTRAGRVTELPGIGATLETKLVALVETGDIPQAQRLRAKFPAGLLEMTRLPGLGPKRARRLYEELGIDSLQSLETAARQQRIRELKGFGARAEENILASIVRYTTALAENGGDGTGRFVLDRALQVAEPIVAALRDHPAAERVELAGSARRWADSVKDLDIIATAHDPRALAEALTEMDVVESVAGIGDNGARVRTHRGIGIDLKVVAPDQFGNVLQHFTGSKEHNVALREAAVKRGLHVSEYGILDDATGETLRCATEEEVYAALGYAWIPPELRENRGELQAALLDGGSGLPELVREEDIRGDLHSHTVASDGRDEIEAMAEAAQALGYEYLAITDHSASHGFGDDVSPAELEAQIERIHAANHAFDGIELLAGSEVNILPDGSLDYPDELLARLDWVIASVHSSFRIDERAMTERVLAAIEHPWVDAIGHLTGRKIEARDPYAIDVERVFAAAAANGTMIEINAAPDRRDLNDVHARAAAQAGVMILLDTDAHRVATLRSSRRYGIATARRAWLTREQVANTRPWAEFAPLRKRARGGG</sequence>
<accession>A0A840IA81</accession>
<dbReference type="Gene3D" id="3.30.210.10">
    <property type="entry name" value="DNA polymerase, thumb domain"/>
    <property type="match status" value="1"/>
</dbReference>
<evidence type="ECO:0000313" key="13">
    <source>
        <dbReference type="Proteomes" id="UP000585272"/>
    </source>
</evidence>
<comment type="caution">
    <text evidence="12">The sequence shown here is derived from an EMBL/GenBank/DDBJ whole genome shotgun (WGS) entry which is preliminary data.</text>
</comment>
<evidence type="ECO:0000256" key="3">
    <source>
        <dbReference type="ARBA" id="ARBA00022634"/>
    </source>
</evidence>
<dbReference type="FunFam" id="3.20.20.140:FF:000047">
    <property type="entry name" value="PHP domain-containing protein"/>
    <property type="match status" value="1"/>
</dbReference>
<dbReference type="SUPFAM" id="SSF89550">
    <property type="entry name" value="PHP domain-like"/>
    <property type="match status" value="1"/>
</dbReference>
<dbReference type="RefSeq" id="WP_183339102.1">
    <property type="nucleotide sequence ID" value="NZ_JACHNU010000001.1"/>
</dbReference>
<dbReference type="PANTHER" id="PTHR36928:SF1">
    <property type="entry name" value="PHOSPHATASE YCDX-RELATED"/>
    <property type="match status" value="1"/>
</dbReference>
<comment type="cofactor">
    <cofactor evidence="1">
        <name>Mg(2+)</name>
        <dbReference type="ChEBI" id="CHEBI:18420"/>
    </cofactor>
</comment>
<dbReference type="SMART" id="SM00483">
    <property type="entry name" value="POLXc"/>
    <property type="match status" value="1"/>
</dbReference>
<dbReference type="CDD" id="cd07436">
    <property type="entry name" value="PHP_PolX"/>
    <property type="match status" value="1"/>
</dbReference>
<dbReference type="InterPro" id="IPR043519">
    <property type="entry name" value="NT_sf"/>
</dbReference>
<dbReference type="GO" id="GO:0006281">
    <property type="term" value="P:DNA repair"/>
    <property type="evidence" value="ECO:0007669"/>
    <property type="project" value="InterPro"/>
</dbReference>
<dbReference type="Gene3D" id="1.10.150.20">
    <property type="entry name" value="5' to 3' exonuclease, C-terminal subdomain"/>
    <property type="match status" value="1"/>
</dbReference>
<dbReference type="InterPro" id="IPR037160">
    <property type="entry name" value="DNA_Pol_thumb_sf"/>
</dbReference>
<dbReference type="SMART" id="SM00278">
    <property type="entry name" value="HhH1"/>
    <property type="match status" value="3"/>
</dbReference>
<dbReference type="SUPFAM" id="SSF47802">
    <property type="entry name" value="DNA polymerase beta, N-terminal domain-like"/>
    <property type="match status" value="1"/>
</dbReference>
<dbReference type="Gene3D" id="3.20.20.140">
    <property type="entry name" value="Metal-dependent hydrolases"/>
    <property type="match status" value="1"/>
</dbReference>
<dbReference type="InterPro" id="IPR022311">
    <property type="entry name" value="PolX-like"/>
</dbReference>
<dbReference type="InterPro" id="IPR027421">
    <property type="entry name" value="DNA_pol_lamdba_lyase_dom_sf"/>
</dbReference>
<dbReference type="SUPFAM" id="SSF81301">
    <property type="entry name" value="Nucleotidyltransferase"/>
    <property type="match status" value="1"/>
</dbReference>
<evidence type="ECO:0000259" key="9">
    <source>
        <dbReference type="SMART" id="SM00278"/>
    </source>
</evidence>
<keyword evidence="5" id="KW-0548">Nucleotidyltransferase</keyword>
<feature type="domain" description="Helix-hairpin-helix DNA-binding motif class 1" evidence="9">
    <location>
        <begin position="129"/>
        <end position="148"/>
    </location>
</feature>
<evidence type="ECO:0000256" key="5">
    <source>
        <dbReference type="ARBA" id="ARBA00022695"/>
    </source>
</evidence>
<evidence type="ECO:0000256" key="6">
    <source>
        <dbReference type="ARBA" id="ARBA00022705"/>
    </source>
</evidence>
<dbReference type="SUPFAM" id="SSF158702">
    <property type="entry name" value="Sec63 N-terminal domain-like"/>
    <property type="match status" value="1"/>
</dbReference>
<dbReference type="PANTHER" id="PTHR36928">
    <property type="entry name" value="PHOSPHATASE YCDX-RELATED"/>
    <property type="match status" value="1"/>
</dbReference>
<evidence type="ECO:0000313" key="12">
    <source>
        <dbReference type="EMBL" id="MBB4661161.1"/>
    </source>
</evidence>
<dbReference type="NCBIfam" id="NF006375">
    <property type="entry name" value="PRK08609.1"/>
    <property type="match status" value="1"/>
</dbReference>
<dbReference type="InterPro" id="IPR029398">
    <property type="entry name" value="PolB_thumb"/>
</dbReference>